<keyword evidence="2" id="KW-0560">Oxidoreductase</keyword>
<dbReference type="AlphaFoldDB" id="A0A6J4MPS6"/>
<accession>A0A6J4MPS6</accession>
<feature type="region of interest" description="Disordered" evidence="1">
    <location>
        <begin position="1"/>
        <end position="331"/>
    </location>
</feature>
<feature type="compositionally biased region" description="Basic and acidic residues" evidence="1">
    <location>
        <begin position="188"/>
        <end position="206"/>
    </location>
</feature>
<feature type="non-terminal residue" evidence="2">
    <location>
        <position position="1"/>
    </location>
</feature>
<feature type="compositionally biased region" description="Basic and acidic residues" evidence="1">
    <location>
        <begin position="315"/>
        <end position="331"/>
    </location>
</feature>
<feature type="compositionally biased region" description="Basic residues" evidence="1">
    <location>
        <begin position="260"/>
        <end position="269"/>
    </location>
</feature>
<proteinExistence type="predicted"/>
<evidence type="ECO:0000313" key="2">
    <source>
        <dbReference type="EMBL" id="CAA9363089.1"/>
    </source>
</evidence>
<feature type="non-terminal residue" evidence="2">
    <location>
        <position position="331"/>
    </location>
</feature>
<dbReference type="EMBL" id="CADCUE010000301">
    <property type="protein sequence ID" value="CAA9363089.1"/>
    <property type="molecule type" value="Genomic_DNA"/>
</dbReference>
<feature type="compositionally biased region" description="Low complexity" evidence="1">
    <location>
        <begin position="49"/>
        <end position="58"/>
    </location>
</feature>
<feature type="compositionally biased region" description="Basic residues" evidence="1">
    <location>
        <begin position="117"/>
        <end position="126"/>
    </location>
</feature>
<feature type="compositionally biased region" description="Basic and acidic residues" evidence="1">
    <location>
        <begin position="98"/>
        <end position="116"/>
    </location>
</feature>
<feature type="compositionally biased region" description="Basic residues" evidence="1">
    <location>
        <begin position="207"/>
        <end position="217"/>
    </location>
</feature>
<evidence type="ECO:0000256" key="1">
    <source>
        <dbReference type="SAM" id="MobiDB-lite"/>
    </source>
</evidence>
<organism evidence="2">
    <name type="scientific">uncultured Frankineae bacterium</name>
    <dbReference type="NCBI Taxonomy" id="437475"/>
    <lineage>
        <taxon>Bacteria</taxon>
        <taxon>Bacillati</taxon>
        <taxon>Actinomycetota</taxon>
        <taxon>Actinomycetes</taxon>
        <taxon>Frankiales</taxon>
        <taxon>environmental samples</taxon>
    </lineage>
</organism>
<feature type="compositionally biased region" description="Gly residues" evidence="1">
    <location>
        <begin position="1"/>
        <end position="10"/>
    </location>
</feature>
<feature type="compositionally biased region" description="Low complexity" evidence="1">
    <location>
        <begin position="165"/>
        <end position="175"/>
    </location>
</feature>
<feature type="compositionally biased region" description="Basic residues" evidence="1">
    <location>
        <begin position="296"/>
        <end position="314"/>
    </location>
</feature>
<dbReference type="GO" id="GO:0047952">
    <property type="term" value="F:glycerol-3-phosphate dehydrogenase [NAD(P)+] activity"/>
    <property type="evidence" value="ECO:0007669"/>
    <property type="project" value="UniProtKB-EC"/>
</dbReference>
<dbReference type="EC" id="1.1.1.94" evidence="2"/>
<name>A0A6J4MPS6_9ACTN</name>
<sequence length="331" mass="35674">DARCGAGLGLVGHDVRQGAGGRGHRRRPVGPPAGARGGGAGAAREPRLPARGAPAGPADGDRRRRGGRRRGGRRRAGGPVAEPARQPRGRGAVPAADCRARQPHEGRGARHDQAHERGHRRGRRRAGGAGRRGLRAQPGQGDRRRAAGCHGRRLLRPGGGGAAAGGLHDVLLPALHQRRRRRLRARRGGQERHRPRDGDGRGDGLRRQHQGLAHHPRSGRDRSARRSPGRRPHDLRRARGAGRPGRHLLLTAVAQPHLRREARSRRHARAAAGAEVADRRGRQVVPVHPRPGPQARRLHADHRAGRGGRPRGQHAGRDAALVHDPRGEERV</sequence>
<feature type="compositionally biased region" description="Basic residues" evidence="1">
    <location>
        <begin position="176"/>
        <end position="187"/>
    </location>
</feature>
<feature type="compositionally biased region" description="Basic residues" evidence="1">
    <location>
        <begin position="146"/>
        <end position="155"/>
    </location>
</feature>
<gene>
    <name evidence="2" type="ORF">AVDCRST_MAG16-3247</name>
</gene>
<feature type="compositionally biased region" description="Basic residues" evidence="1">
    <location>
        <begin position="63"/>
        <end position="76"/>
    </location>
</feature>
<reference evidence="2" key="1">
    <citation type="submission" date="2020-02" db="EMBL/GenBank/DDBJ databases">
        <authorList>
            <person name="Meier V. D."/>
        </authorList>
    </citation>
    <scope>NUCLEOTIDE SEQUENCE</scope>
    <source>
        <strain evidence="2">AVDCRST_MAG16</strain>
    </source>
</reference>
<protein>
    <submittedName>
        <fullName evidence="2">Glycerol-3-phosphate dehydrogenase [NAD(P)+]</fullName>
        <ecNumber evidence="2">1.1.1.94</ecNumber>
    </submittedName>
</protein>